<keyword evidence="3" id="KW-0067">ATP-binding</keyword>
<dbReference type="PANTHER" id="PTHR30258:SF13">
    <property type="entry name" value="SECRETION PATHWAY ATPASE-RELATED"/>
    <property type="match status" value="1"/>
</dbReference>
<dbReference type="InterPro" id="IPR001482">
    <property type="entry name" value="T2SS/T4SS_dom"/>
</dbReference>
<dbReference type="InterPro" id="IPR027417">
    <property type="entry name" value="P-loop_NTPase"/>
</dbReference>
<evidence type="ECO:0000256" key="3">
    <source>
        <dbReference type="ARBA" id="ARBA00022840"/>
    </source>
</evidence>
<keyword evidence="2" id="KW-0547">Nucleotide-binding</keyword>
<evidence type="ECO:0000256" key="1">
    <source>
        <dbReference type="ARBA" id="ARBA00006611"/>
    </source>
</evidence>
<protein>
    <submittedName>
        <fullName evidence="5">Type II secretion system protein E</fullName>
    </submittedName>
</protein>
<comment type="similarity">
    <text evidence="1">Belongs to the GSP E family.</text>
</comment>
<keyword evidence="6" id="KW-1185">Reference proteome</keyword>
<dbReference type="PANTHER" id="PTHR30258">
    <property type="entry name" value="TYPE II SECRETION SYSTEM PROTEIN GSPE-RELATED"/>
    <property type="match status" value="1"/>
</dbReference>
<feature type="domain" description="Bacterial type II secretion system protein E" evidence="4">
    <location>
        <begin position="407"/>
        <end position="421"/>
    </location>
</feature>
<dbReference type="FunFam" id="3.40.50.300:FF:000398">
    <property type="entry name" value="Type IV pilus assembly ATPase PilB"/>
    <property type="match status" value="1"/>
</dbReference>
<evidence type="ECO:0000259" key="4">
    <source>
        <dbReference type="PROSITE" id="PS00662"/>
    </source>
</evidence>
<accession>A0A370D8R7</accession>
<dbReference type="InterPro" id="IPR007831">
    <property type="entry name" value="T2SS_GspE_N"/>
</dbReference>
<dbReference type="GO" id="GO:0005524">
    <property type="term" value="F:ATP binding"/>
    <property type="evidence" value="ECO:0007669"/>
    <property type="project" value="UniProtKB-KW"/>
</dbReference>
<comment type="caution">
    <text evidence="5">The sequence shown here is derived from an EMBL/GenBank/DDBJ whole genome shotgun (WGS) entry which is preliminary data.</text>
</comment>
<dbReference type="InterPro" id="IPR037257">
    <property type="entry name" value="T2SS_E_N_sf"/>
</dbReference>
<dbReference type="PROSITE" id="PS00662">
    <property type="entry name" value="T2SP_E"/>
    <property type="match status" value="1"/>
</dbReference>
<dbReference type="Gene3D" id="3.30.450.90">
    <property type="match status" value="1"/>
</dbReference>
<dbReference type="AlphaFoldDB" id="A0A370D8R7"/>
<dbReference type="Proteomes" id="UP000254266">
    <property type="component" value="Unassembled WGS sequence"/>
</dbReference>
<dbReference type="Pfam" id="PF00437">
    <property type="entry name" value="T2SSE"/>
    <property type="match status" value="1"/>
</dbReference>
<gene>
    <name evidence="5" type="ORF">DIZ80_14385</name>
</gene>
<dbReference type="CDD" id="cd01129">
    <property type="entry name" value="PulE-GspE-like"/>
    <property type="match status" value="1"/>
</dbReference>
<dbReference type="SUPFAM" id="SSF160246">
    <property type="entry name" value="EspE N-terminal domain-like"/>
    <property type="match status" value="1"/>
</dbReference>
<dbReference type="Gene3D" id="3.30.300.160">
    <property type="entry name" value="Type II secretion system, protein E, N-terminal domain"/>
    <property type="match status" value="1"/>
</dbReference>
<evidence type="ECO:0000256" key="2">
    <source>
        <dbReference type="ARBA" id="ARBA00022741"/>
    </source>
</evidence>
<evidence type="ECO:0000313" key="6">
    <source>
        <dbReference type="Proteomes" id="UP000254266"/>
    </source>
</evidence>
<dbReference type="SUPFAM" id="SSF52540">
    <property type="entry name" value="P-loop containing nucleoside triphosphate hydrolases"/>
    <property type="match status" value="1"/>
</dbReference>
<dbReference type="Pfam" id="PF05157">
    <property type="entry name" value="MshEN"/>
    <property type="match status" value="1"/>
</dbReference>
<proteinExistence type="inferred from homology"/>
<dbReference type="EMBL" id="QFXC01000013">
    <property type="protein sequence ID" value="RDH81288.1"/>
    <property type="molecule type" value="Genomic_DNA"/>
</dbReference>
<organism evidence="5 6">
    <name type="scientific">endosymbiont of Galathealinum brachiosum</name>
    <dbReference type="NCBI Taxonomy" id="2200906"/>
    <lineage>
        <taxon>Bacteria</taxon>
        <taxon>Pseudomonadati</taxon>
        <taxon>Pseudomonadota</taxon>
        <taxon>Gammaproteobacteria</taxon>
        <taxon>sulfur-oxidizing symbionts</taxon>
    </lineage>
</organism>
<dbReference type="GO" id="GO:0016887">
    <property type="term" value="F:ATP hydrolysis activity"/>
    <property type="evidence" value="ECO:0007669"/>
    <property type="project" value="TreeGrafter"/>
</dbReference>
<name>A0A370D8R7_9GAMM</name>
<dbReference type="Gene3D" id="3.40.50.300">
    <property type="entry name" value="P-loop containing nucleotide triphosphate hydrolases"/>
    <property type="match status" value="1"/>
</dbReference>
<evidence type="ECO:0000313" key="5">
    <source>
        <dbReference type="EMBL" id="RDH81288.1"/>
    </source>
</evidence>
<sequence length="592" mass="66666">MNAVIKKSDKKLDIIEVLNWLEKDGMVTSENAHMLRTLAVGKEYQEKNALCVIAERQWIDQRNGSSLLSLEILTTWLADKVGMPYHRIDPLKIEVAKVTSVMSYAYAARFNILPVSVDDKFITIATAEPNVSEWEQELSRINNKEFKRVISNPEDISRYLLEFYTVSKSVNRAESEALGTGKEIGNLESLMELGRAGKLDANDQHVINIVDWLLQYAFDQRASDIHLEPRREQGNVRFRIDGVMHQVYQVPSTVMAAVSSRIKILGRMDVAEKRRPQDGRLKTRTPDGIEVELRLSTMPTAFGEKLVMRIFDPEVLVKNFRELGFSQSDDERWQSMIEKPNGIILVTGPTGSGKTTTLYTSLKQLAKPEVNVCTVEDPIELVESSFNQMQVQHNIGLDFSTGVRTLLRQDPDIIMIGEIRDRETADIAIQAALTGHLVVSTLHTNDAPSAVTRLMEVGVPAYLIQSTILGIMAQRLVRVLCPHCKQEAEIDEGIWKSLVKPWKPAKPKKVFKPVGCLECRNTGFMGRMGLYEMFTFSHKIKDLIVDDIKMQDLKKQAMAEGMRPLRLSGAQKVAAGLTTVEEVLRVAPPVEH</sequence>
<reference evidence="5 6" key="1">
    <citation type="journal article" date="2018" name="ISME J.">
        <title>Endosymbiont genomes yield clues of tubeworm success.</title>
        <authorList>
            <person name="Li Y."/>
            <person name="Liles M.R."/>
            <person name="Halanych K.M."/>
        </authorList>
    </citation>
    <scope>NUCLEOTIDE SEQUENCE [LARGE SCALE GENOMIC DNA]</scope>
    <source>
        <strain evidence="5">A1464</strain>
    </source>
</reference>
<dbReference type="GO" id="GO:0005886">
    <property type="term" value="C:plasma membrane"/>
    <property type="evidence" value="ECO:0007669"/>
    <property type="project" value="TreeGrafter"/>
</dbReference>